<dbReference type="OrthoDB" id="2974071at2"/>
<evidence type="ECO:0000313" key="1">
    <source>
        <dbReference type="EMBL" id="AQQ54750.1"/>
    </source>
</evidence>
<keyword evidence="2" id="KW-1185">Reference proteome</keyword>
<sequence>MNNSNIIDFYTRKNYNELTYSDSARYDELIESHGIYFGMLCHQDGEQMRRLIEELSVLSERIKQQHQRQLEVWDQYMDMLGHCLDYLGSPCRKEHYEPLDFDKDSFFVDENNNMCLLKEKYNHLQREEEE</sequence>
<dbReference type="RefSeq" id="WP_077590653.1">
    <property type="nucleotide sequence ID" value="NZ_CP019640.1"/>
</dbReference>
<proteinExistence type="predicted"/>
<dbReference type="EMBL" id="CP019640">
    <property type="protein sequence ID" value="AQQ54750.1"/>
    <property type="molecule type" value="Genomic_DNA"/>
</dbReference>
<dbReference type="AlphaFoldDB" id="A0A1Q2L2T2"/>
<reference evidence="1 2" key="1">
    <citation type="submission" date="2017-02" db="EMBL/GenBank/DDBJ databases">
        <title>The complete genomic sequence of a novel cold adapted crude oil-degrading bacterium Planococcus qaidamina Y42.</title>
        <authorList>
            <person name="Yang R."/>
        </authorList>
    </citation>
    <scope>NUCLEOTIDE SEQUENCE [LARGE SCALE GENOMIC DNA]</scope>
    <source>
        <strain evidence="1 2">Y42</strain>
    </source>
</reference>
<organism evidence="1 2">
    <name type="scientific">Planococcus lenghuensis</name>
    <dbReference type="NCBI Taxonomy" id="2213202"/>
    <lineage>
        <taxon>Bacteria</taxon>
        <taxon>Bacillati</taxon>
        <taxon>Bacillota</taxon>
        <taxon>Bacilli</taxon>
        <taxon>Bacillales</taxon>
        <taxon>Caryophanaceae</taxon>
        <taxon>Planococcus</taxon>
    </lineage>
</organism>
<gene>
    <name evidence="1" type="ORF">B0X71_17675</name>
</gene>
<evidence type="ECO:0000313" key="2">
    <source>
        <dbReference type="Proteomes" id="UP000188184"/>
    </source>
</evidence>
<name>A0A1Q2L2T2_9BACL</name>
<dbReference type="KEGG" id="pmar:B0X71_17675"/>
<accession>A0A1Q2L2T2</accession>
<protein>
    <submittedName>
        <fullName evidence="1">Uncharacterized protein</fullName>
    </submittedName>
</protein>
<dbReference type="Proteomes" id="UP000188184">
    <property type="component" value="Chromosome"/>
</dbReference>